<organism evidence="1 2">
    <name type="scientific">Corallincola spongiicola</name>
    <dbReference type="NCBI Taxonomy" id="2520508"/>
    <lineage>
        <taxon>Bacteria</taxon>
        <taxon>Pseudomonadati</taxon>
        <taxon>Pseudomonadota</taxon>
        <taxon>Gammaproteobacteria</taxon>
        <taxon>Alteromonadales</taxon>
        <taxon>Psychromonadaceae</taxon>
        <taxon>Corallincola</taxon>
    </lineage>
</organism>
<accession>A0ABY1WR52</accession>
<comment type="caution">
    <text evidence="1">The sequence shown here is derived from an EMBL/GenBank/DDBJ whole genome shotgun (WGS) entry which is preliminary data.</text>
</comment>
<evidence type="ECO:0000313" key="1">
    <source>
        <dbReference type="EMBL" id="TAA47198.1"/>
    </source>
</evidence>
<dbReference type="Proteomes" id="UP000292544">
    <property type="component" value="Unassembled WGS sequence"/>
</dbReference>
<dbReference type="RefSeq" id="WP_130566377.1">
    <property type="nucleotide sequence ID" value="NZ_SHLY01000002.1"/>
</dbReference>
<proteinExistence type="predicted"/>
<gene>
    <name evidence="1" type="ORF">EXY25_08130</name>
</gene>
<keyword evidence="2" id="KW-1185">Reference proteome</keyword>
<protein>
    <submittedName>
        <fullName evidence="1">Uncharacterized protein</fullName>
    </submittedName>
</protein>
<name>A0ABY1WR52_9GAMM</name>
<dbReference type="EMBL" id="SHLY01000002">
    <property type="protein sequence ID" value="TAA47198.1"/>
    <property type="molecule type" value="Genomic_DNA"/>
</dbReference>
<reference evidence="2" key="1">
    <citation type="submission" date="2019-02" db="EMBL/GenBank/DDBJ databases">
        <title>Draft genome sequence of Muricauda sp. 176CP4-71.</title>
        <authorList>
            <person name="Park J.-S."/>
        </authorList>
    </citation>
    <scope>NUCLEOTIDE SEQUENCE [LARGE SCALE GENOMIC DNA]</scope>
    <source>
        <strain evidence="2">176GS2-150</strain>
    </source>
</reference>
<evidence type="ECO:0000313" key="2">
    <source>
        <dbReference type="Proteomes" id="UP000292544"/>
    </source>
</evidence>
<sequence>MKIENIETERGNEILAGLRKAGWKIAKQYNRLAFDKGIDFDSYTLKKGQQTLHFEWSNWFEWEIEGDDDVIQSLMVSFQLSEKTARKC</sequence>